<dbReference type="OrthoDB" id="6485510at2759"/>
<feature type="transmembrane region" description="Helical" evidence="13">
    <location>
        <begin position="15"/>
        <end position="38"/>
    </location>
</feature>
<keyword evidence="6" id="KW-0752">Steroid biosynthesis</keyword>
<dbReference type="STRING" id="933852.A0A0C2XWG0"/>
<comment type="similarity">
    <text evidence="2">Belongs to the ERG28 family.</text>
</comment>
<evidence type="ECO:0000313" key="14">
    <source>
        <dbReference type="EMBL" id="KIM33212.1"/>
    </source>
</evidence>
<keyword evidence="12" id="KW-0753">Steroid metabolism</keyword>
<gene>
    <name evidence="14" type="ORF">M408DRAFT_150742</name>
</gene>
<evidence type="ECO:0008006" key="16">
    <source>
        <dbReference type="Google" id="ProtNLM"/>
    </source>
</evidence>
<evidence type="ECO:0000256" key="8">
    <source>
        <dbReference type="ARBA" id="ARBA00023011"/>
    </source>
</evidence>
<evidence type="ECO:0000256" key="2">
    <source>
        <dbReference type="ARBA" id="ARBA00005377"/>
    </source>
</evidence>
<organism evidence="14 15">
    <name type="scientific">Serendipita vermifera MAFF 305830</name>
    <dbReference type="NCBI Taxonomy" id="933852"/>
    <lineage>
        <taxon>Eukaryota</taxon>
        <taxon>Fungi</taxon>
        <taxon>Dikarya</taxon>
        <taxon>Basidiomycota</taxon>
        <taxon>Agaricomycotina</taxon>
        <taxon>Agaricomycetes</taxon>
        <taxon>Sebacinales</taxon>
        <taxon>Serendipitaceae</taxon>
        <taxon>Serendipita</taxon>
    </lineage>
</organism>
<keyword evidence="5" id="KW-0256">Endoplasmic reticulum</keyword>
<dbReference type="HOGENOM" id="CLU_114589_0_0_1"/>
<sequence length="137" mass="15258">MGQRFSDLPATTGWLPYWMILTSTAGIYMAVGNLLHPLHNRIIYTAKPHEVTPLAGRTSGIWTLTSAVIRLFCAYHISEQTIYHATIATYIIALVHFSSEFAIFRTANVGGGVISPLIVASISLTWMFTQYDFYVKA</sequence>
<evidence type="ECO:0000313" key="15">
    <source>
        <dbReference type="Proteomes" id="UP000054097"/>
    </source>
</evidence>
<keyword evidence="8" id="KW-0756">Sterol biosynthesis</keyword>
<evidence type="ECO:0000256" key="1">
    <source>
        <dbReference type="ARBA" id="ARBA00004477"/>
    </source>
</evidence>
<keyword evidence="9" id="KW-0443">Lipid metabolism</keyword>
<evidence type="ECO:0000256" key="4">
    <source>
        <dbReference type="ARBA" id="ARBA00022692"/>
    </source>
</evidence>
<accession>A0A0C2XWG0</accession>
<evidence type="ECO:0000256" key="12">
    <source>
        <dbReference type="ARBA" id="ARBA00023221"/>
    </source>
</evidence>
<proteinExistence type="inferred from homology"/>
<dbReference type="PANTHER" id="PTHR15451">
    <property type="entry name" value="ERGOSTEROL BIOSYNTHETIC PROTEIN 28-RELATED"/>
    <property type="match status" value="1"/>
</dbReference>
<dbReference type="PANTHER" id="PTHR15451:SF19">
    <property type="entry name" value="ERGOSTEROL BIOSYNTHETIC PROTEIN 28 HOMOLOG"/>
    <property type="match status" value="1"/>
</dbReference>
<reference evidence="14 15" key="1">
    <citation type="submission" date="2014-04" db="EMBL/GenBank/DDBJ databases">
        <authorList>
            <consortium name="DOE Joint Genome Institute"/>
            <person name="Kuo A."/>
            <person name="Zuccaro A."/>
            <person name="Kohler A."/>
            <person name="Nagy L.G."/>
            <person name="Floudas D."/>
            <person name="Copeland A."/>
            <person name="Barry K.W."/>
            <person name="Cichocki N."/>
            <person name="Veneault-Fourrey C."/>
            <person name="LaButti K."/>
            <person name="Lindquist E.A."/>
            <person name="Lipzen A."/>
            <person name="Lundell T."/>
            <person name="Morin E."/>
            <person name="Murat C."/>
            <person name="Sun H."/>
            <person name="Tunlid A."/>
            <person name="Henrissat B."/>
            <person name="Grigoriev I.V."/>
            <person name="Hibbett D.S."/>
            <person name="Martin F."/>
            <person name="Nordberg H.P."/>
            <person name="Cantor M.N."/>
            <person name="Hua S.X."/>
        </authorList>
    </citation>
    <scope>NUCLEOTIDE SEQUENCE [LARGE SCALE GENOMIC DNA]</scope>
    <source>
        <strain evidence="14 15">MAFF 305830</strain>
    </source>
</reference>
<evidence type="ECO:0000256" key="6">
    <source>
        <dbReference type="ARBA" id="ARBA00022955"/>
    </source>
</evidence>
<dbReference type="GO" id="GO:0005789">
    <property type="term" value="C:endoplasmic reticulum membrane"/>
    <property type="evidence" value="ECO:0007669"/>
    <property type="project" value="UniProtKB-SubCell"/>
</dbReference>
<evidence type="ECO:0000256" key="3">
    <source>
        <dbReference type="ARBA" id="ARBA00022516"/>
    </source>
</evidence>
<feature type="transmembrane region" description="Helical" evidence="13">
    <location>
        <begin position="83"/>
        <end position="104"/>
    </location>
</feature>
<reference evidence="15" key="2">
    <citation type="submission" date="2015-01" db="EMBL/GenBank/DDBJ databases">
        <title>Evolutionary Origins and Diversification of the Mycorrhizal Mutualists.</title>
        <authorList>
            <consortium name="DOE Joint Genome Institute"/>
            <consortium name="Mycorrhizal Genomics Consortium"/>
            <person name="Kohler A."/>
            <person name="Kuo A."/>
            <person name="Nagy L.G."/>
            <person name="Floudas D."/>
            <person name="Copeland A."/>
            <person name="Barry K.W."/>
            <person name="Cichocki N."/>
            <person name="Veneault-Fourrey C."/>
            <person name="LaButti K."/>
            <person name="Lindquist E.A."/>
            <person name="Lipzen A."/>
            <person name="Lundell T."/>
            <person name="Morin E."/>
            <person name="Murat C."/>
            <person name="Riley R."/>
            <person name="Ohm R."/>
            <person name="Sun H."/>
            <person name="Tunlid A."/>
            <person name="Henrissat B."/>
            <person name="Grigoriev I.V."/>
            <person name="Hibbett D.S."/>
            <person name="Martin F."/>
        </authorList>
    </citation>
    <scope>NUCLEOTIDE SEQUENCE [LARGE SCALE GENOMIC DNA]</scope>
    <source>
        <strain evidence="15">MAFF 305830</strain>
    </source>
</reference>
<keyword evidence="7 13" id="KW-1133">Transmembrane helix</keyword>
<keyword evidence="4 13" id="KW-0812">Transmembrane</keyword>
<dbReference type="EMBL" id="KN824278">
    <property type="protein sequence ID" value="KIM33212.1"/>
    <property type="molecule type" value="Genomic_DNA"/>
</dbReference>
<keyword evidence="11" id="KW-1207">Sterol metabolism</keyword>
<evidence type="ECO:0000256" key="5">
    <source>
        <dbReference type="ARBA" id="ARBA00022824"/>
    </source>
</evidence>
<keyword evidence="3" id="KW-0444">Lipid biosynthesis</keyword>
<evidence type="ECO:0000256" key="13">
    <source>
        <dbReference type="SAM" id="Phobius"/>
    </source>
</evidence>
<evidence type="ECO:0000256" key="11">
    <source>
        <dbReference type="ARBA" id="ARBA00023166"/>
    </source>
</evidence>
<keyword evidence="15" id="KW-1185">Reference proteome</keyword>
<dbReference type="Pfam" id="PF03694">
    <property type="entry name" value="Erg28"/>
    <property type="match status" value="1"/>
</dbReference>
<feature type="transmembrane region" description="Helical" evidence="13">
    <location>
        <begin position="111"/>
        <end position="129"/>
    </location>
</feature>
<evidence type="ECO:0000256" key="9">
    <source>
        <dbReference type="ARBA" id="ARBA00023098"/>
    </source>
</evidence>
<name>A0A0C2XWG0_SERVB</name>
<dbReference type="Proteomes" id="UP000054097">
    <property type="component" value="Unassembled WGS sequence"/>
</dbReference>
<dbReference type="InterPro" id="IPR005352">
    <property type="entry name" value="Erg28"/>
</dbReference>
<keyword evidence="10 13" id="KW-0472">Membrane</keyword>
<comment type="subcellular location">
    <subcellularLocation>
        <location evidence="1">Endoplasmic reticulum membrane</location>
        <topology evidence="1">Multi-pass membrane protein</topology>
    </subcellularLocation>
</comment>
<dbReference type="AlphaFoldDB" id="A0A0C2XWG0"/>
<evidence type="ECO:0000256" key="10">
    <source>
        <dbReference type="ARBA" id="ARBA00023136"/>
    </source>
</evidence>
<dbReference type="GO" id="GO:0030674">
    <property type="term" value="F:protein-macromolecule adaptor activity"/>
    <property type="evidence" value="ECO:0007669"/>
    <property type="project" value="TreeGrafter"/>
</dbReference>
<evidence type="ECO:0000256" key="7">
    <source>
        <dbReference type="ARBA" id="ARBA00022989"/>
    </source>
</evidence>
<protein>
    <recommendedName>
        <fullName evidence="16">Ergosterol biosynthesis protein</fullName>
    </recommendedName>
</protein>
<dbReference type="GO" id="GO:0016126">
    <property type="term" value="P:sterol biosynthetic process"/>
    <property type="evidence" value="ECO:0007669"/>
    <property type="project" value="UniProtKB-KW"/>
</dbReference>